<dbReference type="GO" id="GO:0016491">
    <property type="term" value="F:oxidoreductase activity"/>
    <property type="evidence" value="ECO:0007669"/>
    <property type="project" value="InterPro"/>
</dbReference>
<dbReference type="InterPro" id="IPR036291">
    <property type="entry name" value="NAD(P)-bd_dom_sf"/>
</dbReference>
<dbReference type="PROSITE" id="PS01162">
    <property type="entry name" value="QOR_ZETA_CRYSTAL"/>
    <property type="match status" value="1"/>
</dbReference>
<evidence type="ECO:0000259" key="1">
    <source>
        <dbReference type="SMART" id="SM00829"/>
    </source>
</evidence>
<dbReference type="EMBL" id="CAJVPJ010001917">
    <property type="protein sequence ID" value="CAG8607812.1"/>
    <property type="molecule type" value="Genomic_DNA"/>
</dbReference>
<dbReference type="SUPFAM" id="SSF50129">
    <property type="entry name" value="GroES-like"/>
    <property type="match status" value="1"/>
</dbReference>
<dbReference type="Pfam" id="PF08240">
    <property type="entry name" value="ADH_N"/>
    <property type="match status" value="1"/>
</dbReference>
<dbReference type="AlphaFoldDB" id="A0A9N9GG38"/>
<dbReference type="Proteomes" id="UP000789572">
    <property type="component" value="Unassembled WGS sequence"/>
</dbReference>
<name>A0A9N9GG38_9GLOM</name>
<dbReference type="InterPro" id="IPR011032">
    <property type="entry name" value="GroES-like_sf"/>
</dbReference>
<dbReference type="InterPro" id="IPR020843">
    <property type="entry name" value="ER"/>
</dbReference>
<dbReference type="SMART" id="SM00829">
    <property type="entry name" value="PKS_ER"/>
    <property type="match status" value="1"/>
</dbReference>
<evidence type="ECO:0000313" key="2">
    <source>
        <dbReference type="EMBL" id="CAG8607812.1"/>
    </source>
</evidence>
<dbReference type="SUPFAM" id="SSF51735">
    <property type="entry name" value="NAD(P)-binding Rossmann-fold domains"/>
    <property type="match status" value="1"/>
</dbReference>
<dbReference type="GO" id="GO:0005739">
    <property type="term" value="C:mitochondrion"/>
    <property type="evidence" value="ECO:0007669"/>
    <property type="project" value="TreeGrafter"/>
</dbReference>
<keyword evidence="3" id="KW-1185">Reference proteome</keyword>
<comment type="caution">
    <text evidence="2">The sequence shown here is derived from an EMBL/GenBank/DDBJ whole genome shotgun (WGS) entry which is preliminary data.</text>
</comment>
<gene>
    <name evidence="2" type="ORF">POCULU_LOCUS7797</name>
</gene>
<dbReference type="CDD" id="cd08241">
    <property type="entry name" value="QOR1"/>
    <property type="match status" value="1"/>
</dbReference>
<dbReference type="GO" id="GO:0008270">
    <property type="term" value="F:zinc ion binding"/>
    <property type="evidence" value="ECO:0007669"/>
    <property type="project" value="InterPro"/>
</dbReference>
<organism evidence="2 3">
    <name type="scientific">Paraglomus occultum</name>
    <dbReference type="NCBI Taxonomy" id="144539"/>
    <lineage>
        <taxon>Eukaryota</taxon>
        <taxon>Fungi</taxon>
        <taxon>Fungi incertae sedis</taxon>
        <taxon>Mucoromycota</taxon>
        <taxon>Glomeromycotina</taxon>
        <taxon>Glomeromycetes</taxon>
        <taxon>Paraglomerales</taxon>
        <taxon>Paraglomeraceae</taxon>
        <taxon>Paraglomus</taxon>
    </lineage>
</organism>
<protein>
    <submittedName>
        <fullName evidence="2">2921_t:CDS:1</fullName>
    </submittedName>
</protein>
<dbReference type="Gene3D" id="3.40.50.720">
    <property type="entry name" value="NAD(P)-binding Rossmann-like Domain"/>
    <property type="match status" value="1"/>
</dbReference>
<dbReference type="InterPro" id="IPR013154">
    <property type="entry name" value="ADH-like_N"/>
</dbReference>
<sequence length="334" mass="36263">MKAIVVKDRWLRSIDEMVVDPNAPEPTLGKDQILVEIKAAALNFFDILLVQGKYQDKPPFPFIPGAEFAGVILKVSPGAKTTLKPGDRVFGSGQGAFAERIVAQISNVIVIPEGMSFVEAAGLYITYPTSYAALVLRADLKKDEWCLVHGGAGGVGIAAVQIAKALGAKVIATGGSDEKLAIAAKYGADYVVNYKQNDWVNKIIKITSGRGVDVVYDPIGMVQESMKCIAWSGRLLVIGFAAGTIEKVAMNRVLLKNCSILGLYWGSYSRYEKETIPRVWDGLLHLFRQGRVKPVVYHKVYYGLDSVRDGLKAVANRATYGKAIVVPNKGESKI</sequence>
<evidence type="ECO:0000313" key="3">
    <source>
        <dbReference type="Proteomes" id="UP000789572"/>
    </source>
</evidence>
<proteinExistence type="predicted"/>
<dbReference type="InterPro" id="IPR051397">
    <property type="entry name" value="Zn-ADH-like_protein"/>
</dbReference>
<dbReference type="Pfam" id="PF00107">
    <property type="entry name" value="ADH_zinc_N"/>
    <property type="match status" value="1"/>
</dbReference>
<dbReference type="InterPro" id="IPR013149">
    <property type="entry name" value="ADH-like_C"/>
</dbReference>
<dbReference type="PANTHER" id="PTHR43677">
    <property type="entry name" value="SHORT-CHAIN DEHYDROGENASE/REDUCTASE"/>
    <property type="match status" value="1"/>
</dbReference>
<dbReference type="InterPro" id="IPR002364">
    <property type="entry name" value="Quin_OxRdtase/zeta-crystal_CS"/>
</dbReference>
<dbReference type="Gene3D" id="3.90.180.10">
    <property type="entry name" value="Medium-chain alcohol dehydrogenases, catalytic domain"/>
    <property type="match status" value="1"/>
</dbReference>
<accession>A0A9N9GG38</accession>
<reference evidence="2" key="1">
    <citation type="submission" date="2021-06" db="EMBL/GenBank/DDBJ databases">
        <authorList>
            <person name="Kallberg Y."/>
            <person name="Tangrot J."/>
            <person name="Rosling A."/>
        </authorList>
    </citation>
    <scope>NUCLEOTIDE SEQUENCE</scope>
    <source>
        <strain evidence="2">IA702</strain>
    </source>
</reference>
<dbReference type="PANTHER" id="PTHR43677:SF4">
    <property type="entry name" value="QUINONE OXIDOREDUCTASE-LIKE PROTEIN 2"/>
    <property type="match status" value="1"/>
</dbReference>
<feature type="domain" description="Enoyl reductase (ER)" evidence="1">
    <location>
        <begin position="12"/>
        <end position="325"/>
    </location>
</feature>
<dbReference type="OrthoDB" id="10257049at2759"/>